<name>A0A7W1WPI9_9BACL</name>
<evidence type="ECO:0000313" key="2">
    <source>
        <dbReference type="Proteomes" id="UP000535491"/>
    </source>
</evidence>
<dbReference type="NCBIfam" id="NF033521">
    <property type="entry name" value="lasso_leader_L3"/>
    <property type="match status" value="1"/>
</dbReference>
<protein>
    <submittedName>
        <fullName evidence="1">Lasso RiPP family leader peptide-containing protein</fullName>
    </submittedName>
</protein>
<dbReference type="AlphaFoldDB" id="A0A7W1WPI9"/>
<accession>A0A7W1WPI9</accession>
<dbReference type="RefSeq" id="WP_181750913.1">
    <property type="nucleotide sequence ID" value="NZ_JACEIQ010000003.1"/>
</dbReference>
<sequence length="46" mass="5386">MVKIHLVKEENKKTYEKPTILKAGSFVEETLGNRETNIADLKEYYN</sequence>
<dbReference type="Proteomes" id="UP000535491">
    <property type="component" value="Unassembled WGS sequence"/>
</dbReference>
<dbReference type="InterPro" id="IPR046015">
    <property type="entry name" value="DUF5972"/>
</dbReference>
<comment type="caution">
    <text evidence="1">The sequence shown here is derived from an EMBL/GenBank/DDBJ whole genome shotgun (WGS) entry which is preliminary data.</text>
</comment>
<dbReference type="Pfam" id="PF19397">
    <property type="entry name" value="DUF5972"/>
    <property type="match status" value="1"/>
</dbReference>
<organism evidence="1 2">
    <name type="scientific">Paenactinomyces guangxiensis</name>
    <dbReference type="NCBI Taxonomy" id="1490290"/>
    <lineage>
        <taxon>Bacteria</taxon>
        <taxon>Bacillati</taxon>
        <taxon>Bacillota</taxon>
        <taxon>Bacilli</taxon>
        <taxon>Bacillales</taxon>
        <taxon>Thermoactinomycetaceae</taxon>
        <taxon>Paenactinomyces</taxon>
    </lineage>
</organism>
<evidence type="ECO:0000313" key="1">
    <source>
        <dbReference type="EMBL" id="MBA4493675.1"/>
    </source>
</evidence>
<keyword evidence="2" id="KW-1185">Reference proteome</keyword>
<reference evidence="1 2" key="1">
    <citation type="submission" date="2020-07" db="EMBL/GenBank/DDBJ databases">
        <authorList>
            <person name="Feng H."/>
        </authorList>
    </citation>
    <scope>NUCLEOTIDE SEQUENCE [LARGE SCALE GENOMIC DNA]</scope>
    <source>
        <strain evidence="2">s-10</strain>
    </source>
</reference>
<proteinExistence type="predicted"/>
<gene>
    <name evidence="1" type="ORF">H1191_05085</name>
</gene>
<dbReference type="EMBL" id="JACEIQ010000003">
    <property type="protein sequence ID" value="MBA4493675.1"/>
    <property type="molecule type" value="Genomic_DNA"/>
</dbReference>